<accession>A0A0F7KGW8</accession>
<reference evidence="2 5" key="3">
    <citation type="submission" date="2016-10" db="EMBL/GenBank/DDBJ databases">
        <authorList>
            <person name="de Groot N.N."/>
        </authorList>
    </citation>
    <scope>NUCLEOTIDE SEQUENCE [LARGE SCALE GENOMIC DNA]</scope>
    <source>
        <strain evidence="2 5">Nm110</strain>
    </source>
</reference>
<name>A0A0F7KGW8_9PROT</name>
<organism evidence="1 4">
    <name type="scientific">Nitrosomonas communis</name>
    <dbReference type="NCBI Taxonomy" id="44574"/>
    <lineage>
        <taxon>Bacteria</taxon>
        <taxon>Pseudomonadati</taxon>
        <taxon>Pseudomonadota</taxon>
        <taxon>Betaproteobacteria</taxon>
        <taxon>Nitrosomonadales</taxon>
        <taxon>Nitrosomonadaceae</taxon>
        <taxon>Nitrosomonas</taxon>
    </lineage>
</organism>
<protein>
    <submittedName>
        <fullName evidence="1">Uncharacterized protein</fullName>
    </submittedName>
</protein>
<keyword evidence="4" id="KW-1185">Reference proteome</keyword>
<reference evidence="1 4" key="2">
    <citation type="journal article" date="2016" name="Genome Announc.">
        <title>Genome Sequence of Nitrosomonas communis Strain Nm2, a Mesophilic Ammonia-Oxidizing Bacterium Isolated from Mediterranean Soil.</title>
        <authorList>
            <person name="Kozlowski J.A."/>
            <person name="Kits K.D."/>
            <person name="Stein L.Y."/>
        </authorList>
    </citation>
    <scope>NUCLEOTIDE SEQUENCE [LARGE SCALE GENOMIC DNA]</scope>
    <source>
        <strain evidence="1 4">Nm2</strain>
    </source>
</reference>
<evidence type="ECO:0000313" key="4">
    <source>
        <dbReference type="Proteomes" id="UP000034156"/>
    </source>
</evidence>
<dbReference type="OrthoDB" id="9864380at2"/>
<evidence type="ECO:0000313" key="6">
    <source>
        <dbReference type="Proteomes" id="UP000324176"/>
    </source>
</evidence>
<dbReference type="EMBL" id="CP011451">
    <property type="protein sequence ID" value="AKH38781.1"/>
    <property type="molecule type" value="Genomic_DNA"/>
</dbReference>
<dbReference type="KEGG" id="nco:AAW31_14790"/>
<reference evidence="3 6" key="4">
    <citation type="submission" date="2019-07" db="EMBL/GenBank/DDBJ databases">
        <title>Active sludge and wastewater microbial communities from Klosterneuburg, Austria.</title>
        <authorList>
            <person name="Wagner M."/>
        </authorList>
    </citation>
    <scope>NUCLEOTIDE SEQUENCE [LARGE SCALE GENOMIC DNA]</scope>
    <source>
        <strain evidence="3 6">Nm2</strain>
    </source>
</reference>
<dbReference type="Proteomes" id="UP000034156">
    <property type="component" value="Chromosome"/>
</dbReference>
<evidence type="ECO:0000313" key="5">
    <source>
        <dbReference type="Proteomes" id="UP000183454"/>
    </source>
</evidence>
<evidence type="ECO:0000313" key="3">
    <source>
        <dbReference type="EMBL" id="TYP71588.1"/>
    </source>
</evidence>
<dbReference type="RefSeq" id="WP_046850817.1">
    <property type="nucleotide sequence ID" value="NZ_CBDIPD010000002.1"/>
</dbReference>
<evidence type="ECO:0000313" key="1">
    <source>
        <dbReference type="EMBL" id="AKH38781.1"/>
    </source>
</evidence>
<gene>
    <name evidence="1" type="ORF">AAW31_14790</name>
    <name evidence="3" type="ORF">BCL69_11103</name>
    <name evidence="2" type="ORF">SAMN05421882_10944</name>
</gene>
<sequence length="84" mass="9644">MSFPAVKWAVFPWDVDKVLYVDELYDPSHSPYSLPGVGDFIIRPFIVDPETFEPTLVRVVEIQEHPEMQPHTFIVLVIPASPNH</sequence>
<dbReference type="EMBL" id="VNHT01000110">
    <property type="protein sequence ID" value="TYP71588.1"/>
    <property type="molecule type" value="Genomic_DNA"/>
</dbReference>
<dbReference type="PATRIC" id="fig|44574.3.peg.3579"/>
<dbReference type="Proteomes" id="UP000183454">
    <property type="component" value="Unassembled WGS sequence"/>
</dbReference>
<dbReference type="AlphaFoldDB" id="A0A0F7KGW8"/>
<proteinExistence type="predicted"/>
<reference evidence="4" key="1">
    <citation type="submission" date="2015-05" db="EMBL/GenBank/DDBJ databases">
        <title>Draft genome of Nitrosomonas communis strain Nm2.</title>
        <authorList>
            <person name="Kozlowski J.A."/>
            <person name="Kits K.D."/>
            <person name="Stein L.Y."/>
        </authorList>
    </citation>
    <scope>NUCLEOTIDE SEQUENCE [LARGE SCALE GENOMIC DNA]</scope>
    <source>
        <strain evidence="4">Nm2</strain>
    </source>
</reference>
<dbReference type="Proteomes" id="UP000324176">
    <property type="component" value="Unassembled WGS sequence"/>
</dbReference>
<evidence type="ECO:0000313" key="2">
    <source>
        <dbReference type="EMBL" id="SDX21150.1"/>
    </source>
</evidence>
<dbReference type="EMBL" id="FNNH01000094">
    <property type="protein sequence ID" value="SDX21150.1"/>
    <property type="molecule type" value="Genomic_DNA"/>
</dbReference>